<organism evidence="1 2">
    <name type="scientific">Chryseobacterium gleum ATCC 35910</name>
    <dbReference type="NCBI Taxonomy" id="525257"/>
    <lineage>
        <taxon>Bacteria</taxon>
        <taxon>Pseudomonadati</taxon>
        <taxon>Bacteroidota</taxon>
        <taxon>Flavobacteriia</taxon>
        <taxon>Flavobacteriales</taxon>
        <taxon>Weeksellaceae</taxon>
        <taxon>Chryseobacterium group</taxon>
        <taxon>Chryseobacterium</taxon>
    </lineage>
</organism>
<name>A0ABN0AT82_CHRGE</name>
<comment type="caution">
    <text evidence="1">The sequence shown here is derived from an EMBL/GenBank/DDBJ whole genome shotgun (WGS) entry which is preliminary data.</text>
</comment>
<keyword evidence="2" id="KW-1185">Reference proteome</keyword>
<accession>A0ABN0AT82</accession>
<evidence type="ECO:0000313" key="2">
    <source>
        <dbReference type="Proteomes" id="UP000002969"/>
    </source>
</evidence>
<dbReference type="Proteomes" id="UP000002969">
    <property type="component" value="Unassembled WGS sequence"/>
</dbReference>
<dbReference type="EMBL" id="ACKQ02000007">
    <property type="protein sequence ID" value="EFK36168.1"/>
    <property type="molecule type" value="Genomic_DNA"/>
</dbReference>
<gene>
    <name evidence="1" type="ORF">HMPREF0204_15237</name>
</gene>
<proteinExistence type="predicted"/>
<evidence type="ECO:0000313" key="1">
    <source>
        <dbReference type="EMBL" id="EFK36168.1"/>
    </source>
</evidence>
<sequence length="60" mass="6950">MLVLFLIIDKRNSILFAIRQSCFPLLAKNGIKVDDEEIAVILDLLYLISKNYKKPEQKTL</sequence>
<reference evidence="1" key="1">
    <citation type="submission" date="2010-06" db="EMBL/GenBank/DDBJ databases">
        <authorList>
            <person name="Muzny D."/>
            <person name="Qin X."/>
            <person name="Buhay C."/>
            <person name="Dugan-Rocha S."/>
            <person name="Ding Y."/>
            <person name="Chen G."/>
            <person name="Hawes A."/>
            <person name="Holder M."/>
            <person name="Jhangiani S."/>
            <person name="Johnson A."/>
            <person name="Khan Z."/>
            <person name="Li Z."/>
            <person name="Liu W."/>
            <person name="Liu X."/>
            <person name="Perez L."/>
            <person name="Shen H."/>
            <person name="Wang Q."/>
            <person name="Watt J."/>
            <person name="Xi L."/>
            <person name="Xin Y."/>
            <person name="Zhou J."/>
            <person name="Deng J."/>
            <person name="Jiang H."/>
            <person name="Liu Y."/>
            <person name="Qu J."/>
            <person name="Song X.-Z."/>
            <person name="Zhang L."/>
            <person name="Villasana D."/>
            <person name="Johnson A."/>
            <person name="Liu J."/>
            <person name="Liyanage D."/>
            <person name="Lorensuhewa L."/>
            <person name="Robinson T."/>
            <person name="Song A."/>
            <person name="Song B.-B."/>
            <person name="Dinh H."/>
            <person name="Thornton R."/>
            <person name="Coyle M."/>
            <person name="Francisco L."/>
            <person name="Jackson L."/>
            <person name="Javaid M."/>
            <person name="Korchina V."/>
            <person name="Kovar C."/>
            <person name="Mata R."/>
            <person name="Mathew T."/>
            <person name="Ngo R."/>
            <person name="Nguyen L."/>
            <person name="Nguyen N."/>
            <person name="Okwuonu G."/>
            <person name="Ongeri F."/>
            <person name="Pham C."/>
            <person name="Simmons D."/>
            <person name="Wilczek-Boney K."/>
            <person name="Hale W."/>
            <person name="Jakkamsetti A."/>
            <person name="Pham P."/>
            <person name="Ruth R."/>
            <person name="San Lucas F."/>
            <person name="Warren J."/>
            <person name="Zhang J."/>
            <person name="Zhao Z."/>
            <person name="Zhou C."/>
            <person name="Zhu D."/>
            <person name="Lee S."/>
            <person name="Bess C."/>
            <person name="Blankenburg K."/>
            <person name="Forbes L."/>
            <person name="Fu Q."/>
            <person name="Gubbala S."/>
            <person name="Hirani K."/>
            <person name="Jayaseelan J.C."/>
            <person name="Lara F."/>
            <person name="Munidasa M."/>
            <person name="Palculict T."/>
            <person name="Patil S."/>
            <person name="Pu L.-L."/>
            <person name="Saada N."/>
            <person name="Tang L."/>
            <person name="Weissenberger G."/>
            <person name="Zhu Y."/>
            <person name="Hemphill L."/>
            <person name="Shang Y."/>
            <person name="Youmans B."/>
            <person name="Ayvaz T."/>
            <person name="Ross M."/>
            <person name="Santibanez J."/>
            <person name="Aqrawi P."/>
            <person name="Gross S."/>
            <person name="Joshi V."/>
            <person name="Fowler G."/>
            <person name="Nazareth L."/>
            <person name="Reid J."/>
            <person name="Worley K."/>
            <person name="Petrosino J."/>
            <person name="Highlander S."/>
            <person name="Gibbs R."/>
        </authorList>
    </citation>
    <scope>NUCLEOTIDE SEQUENCE [LARGE SCALE GENOMIC DNA]</scope>
    <source>
        <strain evidence="1">ATCC 35910</strain>
    </source>
</reference>
<protein>
    <submittedName>
        <fullName evidence="1">Uncharacterized protein</fullName>
    </submittedName>
</protein>